<dbReference type="STRING" id="318479.A0A0N4UQL6"/>
<comment type="subcellular location">
    <subcellularLocation>
        <location evidence="1">Nucleus</location>
    </subcellularLocation>
</comment>
<evidence type="ECO:0000313" key="8">
    <source>
        <dbReference type="WBParaSite" id="DME_0001030701-mRNA-1"/>
    </source>
</evidence>
<accession>A0A0N4UQL6</accession>
<dbReference type="GO" id="GO:0005666">
    <property type="term" value="C:RNA polymerase III complex"/>
    <property type="evidence" value="ECO:0007669"/>
    <property type="project" value="TreeGrafter"/>
</dbReference>
<reference evidence="8" key="1">
    <citation type="submission" date="2017-02" db="UniProtKB">
        <authorList>
            <consortium name="WormBaseParasite"/>
        </authorList>
    </citation>
    <scope>IDENTIFICATION</scope>
</reference>
<gene>
    <name evidence="5" type="ORF">DME_LOCUS3800</name>
</gene>
<evidence type="ECO:0000313" key="5">
    <source>
        <dbReference type="EMBL" id="VDN53827.1"/>
    </source>
</evidence>
<dbReference type="WBParaSite" id="DME_0001030701-mRNA-1">
    <property type="protein sequence ID" value="DME_0001030701-mRNA-1"/>
    <property type="gene ID" value="DME_0001030701"/>
</dbReference>
<feature type="region of interest" description="Disordered" evidence="4">
    <location>
        <begin position="150"/>
        <end position="169"/>
    </location>
</feature>
<sequence>MARRNSGRGSTRTGLNAVANALGISRNDLNSMSASVHEVPQTFPPLSKTLIPLEIFDSVQYEIDLKLELATRFRESSFYLERKNDKVGDIRRYTDKYRKIAIEKFKPDWSRLPSELRWEKKNLSEKPPKKRVKMIDEGTNEVLANLDKIDDFDEGSSDDESEDDADKDSKEVRLDMDQNFWWRMLYTSSLLEEIFILSDFNNFFSTKLADNHSRNFDISIFLQKYDENEEGMPSDEEGDDDNDYTYSYFDNGESYLSDDAI</sequence>
<keyword evidence="7" id="KW-1185">Reference proteome</keyword>
<feature type="compositionally biased region" description="Acidic residues" evidence="4">
    <location>
        <begin position="150"/>
        <end position="166"/>
    </location>
</feature>
<evidence type="ECO:0000256" key="2">
    <source>
        <dbReference type="ARBA" id="ARBA00008352"/>
    </source>
</evidence>
<dbReference type="OrthoDB" id="5377312at2759"/>
<dbReference type="Proteomes" id="UP000038040">
    <property type="component" value="Unplaced"/>
</dbReference>
<evidence type="ECO:0000256" key="1">
    <source>
        <dbReference type="ARBA" id="ARBA00004123"/>
    </source>
</evidence>
<dbReference type="AlphaFoldDB" id="A0A0N4UQL6"/>
<organism evidence="6 8">
    <name type="scientific">Dracunculus medinensis</name>
    <name type="common">Guinea worm</name>
    <dbReference type="NCBI Taxonomy" id="318479"/>
    <lineage>
        <taxon>Eukaryota</taxon>
        <taxon>Metazoa</taxon>
        <taxon>Ecdysozoa</taxon>
        <taxon>Nematoda</taxon>
        <taxon>Chromadorea</taxon>
        <taxon>Rhabditida</taxon>
        <taxon>Spirurina</taxon>
        <taxon>Dracunculoidea</taxon>
        <taxon>Dracunculidae</taxon>
        <taxon>Dracunculus</taxon>
    </lineage>
</organism>
<evidence type="ECO:0000313" key="7">
    <source>
        <dbReference type="Proteomes" id="UP000274756"/>
    </source>
</evidence>
<evidence type="ECO:0000256" key="3">
    <source>
        <dbReference type="ARBA" id="ARBA00023242"/>
    </source>
</evidence>
<dbReference type="PANTHER" id="PTHR15367">
    <property type="entry name" value="DNA-DIRECTED RNA POLYMERASE III"/>
    <property type="match status" value="1"/>
</dbReference>
<dbReference type="InterPro" id="IPR024661">
    <property type="entry name" value="RNA_pol_III_Rpc31"/>
</dbReference>
<dbReference type="EMBL" id="UYYG01000189">
    <property type="protein sequence ID" value="VDN53827.1"/>
    <property type="molecule type" value="Genomic_DNA"/>
</dbReference>
<protein>
    <submittedName>
        <fullName evidence="8">RNA polymerase II nuclear localization protein SLC7A6OS</fullName>
    </submittedName>
</protein>
<evidence type="ECO:0000313" key="6">
    <source>
        <dbReference type="Proteomes" id="UP000038040"/>
    </source>
</evidence>
<dbReference type="PANTHER" id="PTHR15367:SF2">
    <property type="entry name" value="DNA-DIRECTED RNA POLYMERASE III SUBUNIT"/>
    <property type="match status" value="1"/>
</dbReference>
<keyword evidence="3" id="KW-0539">Nucleus</keyword>
<name>A0A0N4UQL6_DRAME</name>
<dbReference type="GO" id="GO:0006383">
    <property type="term" value="P:transcription by RNA polymerase III"/>
    <property type="evidence" value="ECO:0007669"/>
    <property type="project" value="InterPro"/>
</dbReference>
<comment type="similarity">
    <text evidence="2">Belongs to the eukaryotic RPC7 RNA polymerase subunit family.</text>
</comment>
<reference evidence="5 7" key="2">
    <citation type="submission" date="2018-11" db="EMBL/GenBank/DDBJ databases">
        <authorList>
            <consortium name="Pathogen Informatics"/>
        </authorList>
    </citation>
    <scope>NUCLEOTIDE SEQUENCE [LARGE SCALE GENOMIC DNA]</scope>
</reference>
<dbReference type="Proteomes" id="UP000274756">
    <property type="component" value="Unassembled WGS sequence"/>
</dbReference>
<evidence type="ECO:0000256" key="4">
    <source>
        <dbReference type="SAM" id="MobiDB-lite"/>
    </source>
</evidence>
<proteinExistence type="inferred from homology"/>